<dbReference type="Proteomes" id="UP000005868">
    <property type="component" value="Chromosome"/>
</dbReference>
<dbReference type="PROSITE" id="PS51257">
    <property type="entry name" value="PROKAR_LIPOPROTEIN"/>
    <property type="match status" value="1"/>
</dbReference>
<dbReference type="AlphaFoldDB" id="G7V552"/>
<keyword evidence="2" id="KW-1185">Reference proteome</keyword>
<dbReference type="OrthoDB" id="4240at2"/>
<accession>G7V552</accession>
<dbReference type="STRING" id="580340.Tlie_0006"/>
<reference evidence="2" key="1">
    <citation type="submission" date="2011-10" db="EMBL/GenBank/DDBJ databases">
        <title>The complete genome of chromosome of Thermovirga lienii DSM 17291.</title>
        <authorList>
            <consortium name="US DOE Joint Genome Institute (JGI-PGF)"/>
            <person name="Lucas S."/>
            <person name="Copeland A."/>
            <person name="Lapidus A."/>
            <person name="Glavina del Rio T."/>
            <person name="Dalin E."/>
            <person name="Tice H."/>
            <person name="Bruce D."/>
            <person name="Goodwin L."/>
            <person name="Pitluck S."/>
            <person name="Peters L."/>
            <person name="Mikhailova N."/>
            <person name="Saunders E."/>
            <person name="Kyrpides N."/>
            <person name="Mavromatis K."/>
            <person name="Ivanova N."/>
            <person name="Last F.I."/>
            <person name="Brettin T."/>
            <person name="Detter J.C."/>
            <person name="Han C."/>
            <person name="Larimer F."/>
            <person name="Land M."/>
            <person name="Hauser L."/>
            <person name="Markowitz V."/>
            <person name="Cheng J.-F."/>
            <person name="Hugenholtz P."/>
            <person name="Woyke T."/>
            <person name="Wu D."/>
            <person name="Spring S."/>
            <person name="Schroeder M."/>
            <person name="Brambilla E.-M."/>
            <person name="Klenk H.-P."/>
            <person name="Eisen J.A."/>
        </authorList>
    </citation>
    <scope>NUCLEOTIDE SEQUENCE [LARGE SCALE GENOMIC DNA]</scope>
    <source>
        <strain evidence="2">ATCC BAA-1197 / DSM 17291 / Cas60314</strain>
    </source>
</reference>
<evidence type="ECO:0000313" key="2">
    <source>
        <dbReference type="Proteomes" id="UP000005868"/>
    </source>
</evidence>
<dbReference type="HOGENOM" id="CLU_092818_0_0_0"/>
<dbReference type="KEGG" id="tli:Tlie_0006"/>
<protein>
    <submittedName>
        <fullName evidence="1">Uncharacterized protein</fullName>
    </submittedName>
</protein>
<organism evidence="1 2">
    <name type="scientific">Thermovirga lienii (strain ATCC BAA-1197 / DSM 17291 / Cas60314)</name>
    <dbReference type="NCBI Taxonomy" id="580340"/>
    <lineage>
        <taxon>Bacteria</taxon>
        <taxon>Thermotogati</taxon>
        <taxon>Synergistota</taxon>
        <taxon>Synergistia</taxon>
        <taxon>Synergistales</taxon>
        <taxon>Thermovirgaceae</taxon>
        <taxon>Thermovirga</taxon>
    </lineage>
</organism>
<sequence>MKRFFNIFILMTIMFSVFSCGMTWAEESKSRPYDDLLSIYQAREKALKVRKDFEERLLSLSEKKSSLELWMSLQDNELSDLQRSANGLYLIKKIFPGGSPARWEEVEGFLMPKQVPKSLVALDGVFYTVIALLNMNEEPYAWIGCFLMEELRNSRKAVSVAMRNAPEEYERITEKIFQKTGYTPVGGWPKGKVIGRLPFAHPVRGYITPERAMLKEAVFLNASGVKVNGQGPYAWDRKKGKIYNVILDEDFLPFWIRTQKEQ</sequence>
<dbReference type="eggNOG" id="ENOG50334A0">
    <property type="taxonomic scope" value="Bacteria"/>
</dbReference>
<name>G7V552_THELD</name>
<reference evidence="1 2" key="2">
    <citation type="journal article" date="2012" name="Stand. Genomic Sci.">
        <title>Genome sequence of the moderately thermophilic, amino-acid-degrading and sulfur-reducing bacterium Thermovirga lienii type strain (Cas60314(T)).</title>
        <authorList>
            <person name="Goker M."/>
            <person name="Saunders E."/>
            <person name="Lapidus A."/>
            <person name="Nolan M."/>
            <person name="Lucas S."/>
            <person name="Hammon N."/>
            <person name="Deshpande S."/>
            <person name="Cheng J.F."/>
            <person name="Han C."/>
            <person name="Tapia R."/>
            <person name="Goodwin L.A."/>
            <person name="Pitluck S."/>
            <person name="Liolios K."/>
            <person name="Mavromatis K."/>
            <person name="Pagani I."/>
            <person name="Ivanova N."/>
            <person name="Mikhailova N."/>
            <person name="Pati A."/>
            <person name="Chen A."/>
            <person name="Palaniappan K."/>
            <person name="Land M."/>
            <person name="Chang Y.J."/>
            <person name="Jeffries C.D."/>
            <person name="Brambilla E.M."/>
            <person name="Rohde M."/>
            <person name="Spring S."/>
            <person name="Detter J.C."/>
            <person name="Woyke T."/>
            <person name="Bristow J."/>
            <person name="Eisen J.A."/>
            <person name="Markowitz V."/>
            <person name="Hugenholtz P."/>
            <person name="Kyrpides N.C."/>
            <person name="Klenk H.P."/>
        </authorList>
    </citation>
    <scope>NUCLEOTIDE SEQUENCE [LARGE SCALE GENOMIC DNA]</scope>
    <source>
        <strain evidence="2">ATCC BAA-1197 / DSM 17291 / Cas60314</strain>
    </source>
</reference>
<evidence type="ECO:0000313" key="1">
    <source>
        <dbReference type="EMBL" id="AER65752.1"/>
    </source>
</evidence>
<proteinExistence type="predicted"/>
<dbReference type="EMBL" id="CP003096">
    <property type="protein sequence ID" value="AER65752.1"/>
    <property type="molecule type" value="Genomic_DNA"/>
</dbReference>
<gene>
    <name evidence="1" type="ordered locus">Tlie_0006</name>
</gene>